<comment type="caution">
    <text evidence="1">The sequence shown here is derived from an EMBL/GenBank/DDBJ whole genome shotgun (WGS) entry which is preliminary data.</text>
</comment>
<accession>A0A369VZ47</accession>
<reference evidence="1 2" key="1">
    <citation type="submission" date="2018-07" db="EMBL/GenBank/DDBJ databases">
        <title>a novel species of Sphingomonas isolated from the rhizosphere soil of Araceae plant.</title>
        <authorList>
            <person name="Zhiyong W."/>
            <person name="Qinglan Z."/>
            <person name="Zhiwei F."/>
            <person name="Ding X."/>
            <person name="Gejiao W."/>
            <person name="Shixue Z."/>
        </authorList>
    </citation>
    <scope>NUCLEOTIDE SEQUENCE [LARGE SCALE GENOMIC DNA]</scope>
    <source>
        <strain evidence="1 2">WZY 27</strain>
    </source>
</reference>
<dbReference type="Proteomes" id="UP000253918">
    <property type="component" value="Unassembled WGS sequence"/>
</dbReference>
<dbReference type="OrthoDB" id="7558075at2"/>
<proteinExistence type="predicted"/>
<evidence type="ECO:0000313" key="1">
    <source>
        <dbReference type="EMBL" id="RDE06332.1"/>
    </source>
</evidence>
<dbReference type="Pfam" id="PF16826">
    <property type="entry name" value="DUF5076"/>
    <property type="match status" value="1"/>
</dbReference>
<evidence type="ECO:0000313" key="2">
    <source>
        <dbReference type="Proteomes" id="UP000253918"/>
    </source>
</evidence>
<organism evidence="1 2">
    <name type="scientific">Sphingomonas aracearum</name>
    <dbReference type="NCBI Taxonomy" id="2283317"/>
    <lineage>
        <taxon>Bacteria</taxon>
        <taxon>Pseudomonadati</taxon>
        <taxon>Pseudomonadota</taxon>
        <taxon>Alphaproteobacteria</taxon>
        <taxon>Sphingomonadales</taxon>
        <taxon>Sphingomonadaceae</taxon>
        <taxon>Sphingomonas</taxon>
    </lineage>
</organism>
<name>A0A369VZ47_9SPHN</name>
<protein>
    <submittedName>
        <fullName evidence="1">DUF5076 domain-containing protein</fullName>
    </submittedName>
</protein>
<dbReference type="EMBL" id="QQNB01000001">
    <property type="protein sequence ID" value="RDE06332.1"/>
    <property type="molecule type" value="Genomic_DNA"/>
</dbReference>
<gene>
    <name evidence="1" type="ORF">DVW87_00950</name>
</gene>
<dbReference type="Gene3D" id="3.30.2370.10">
    <property type="entry name" value="putative pyruvate dehydrogenase"/>
    <property type="match status" value="1"/>
</dbReference>
<dbReference type="InterPro" id="IPR031796">
    <property type="entry name" value="DUF5076"/>
</dbReference>
<keyword evidence="2" id="KW-1185">Reference proteome</keyword>
<sequence length="103" mass="10892">MSDHPRAILLDPGLPLGSEAAEVARVWINDEGRASVLIAAYLLDDPAIFGRLMSDVVRHAAVAYAGTWDGDERDMLQAIVGGLSDGLRDQDGDIVTMQDGGAS</sequence>
<dbReference type="AlphaFoldDB" id="A0A369VZ47"/>
<dbReference type="RefSeq" id="WP_114685913.1">
    <property type="nucleotide sequence ID" value="NZ_QQNB01000001.1"/>
</dbReference>